<name>A0A1I1WV20_9BACT</name>
<dbReference type="InterPro" id="IPR036890">
    <property type="entry name" value="HATPase_C_sf"/>
</dbReference>
<protein>
    <submittedName>
        <fullName evidence="3">Histidine kinase</fullName>
    </submittedName>
</protein>
<evidence type="ECO:0000256" key="1">
    <source>
        <dbReference type="SAM" id="Phobius"/>
    </source>
</evidence>
<dbReference type="AlphaFoldDB" id="A0A1I1WV20"/>
<gene>
    <name evidence="3" type="ORF">SAMN05216167_10980</name>
</gene>
<keyword evidence="3" id="KW-0808">Transferase</keyword>
<dbReference type="Pfam" id="PF06580">
    <property type="entry name" value="His_kinase"/>
    <property type="match status" value="1"/>
</dbReference>
<feature type="transmembrane region" description="Helical" evidence="1">
    <location>
        <begin position="175"/>
        <end position="195"/>
    </location>
</feature>
<feature type="transmembrane region" description="Helical" evidence="1">
    <location>
        <begin position="89"/>
        <end position="112"/>
    </location>
</feature>
<keyword evidence="1" id="KW-0812">Transmembrane</keyword>
<keyword evidence="4" id="KW-1185">Reference proteome</keyword>
<accession>A0A1I1WV20</accession>
<proteinExistence type="predicted"/>
<evidence type="ECO:0000259" key="2">
    <source>
        <dbReference type="Pfam" id="PF06580"/>
    </source>
</evidence>
<organism evidence="3 4">
    <name type="scientific">Spirosoma endophyticum</name>
    <dbReference type="NCBI Taxonomy" id="662367"/>
    <lineage>
        <taxon>Bacteria</taxon>
        <taxon>Pseudomonadati</taxon>
        <taxon>Bacteroidota</taxon>
        <taxon>Cytophagia</taxon>
        <taxon>Cytophagales</taxon>
        <taxon>Cytophagaceae</taxon>
        <taxon>Spirosoma</taxon>
    </lineage>
</organism>
<dbReference type="PANTHER" id="PTHR34220">
    <property type="entry name" value="SENSOR HISTIDINE KINASE YPDA"/>
    <property type="match status" value="1"/>
</dbReference>
<keyword evidence="3" id="KW-0418">Kinase</keyword>
<feature type="transmembrane region" description="Helical" evidence="1">
    <location>
        <begin position="23"/>
        <end position="41"/>
    </location>
</feature>
<feature type="transmembrane region" description="Helical" evidence="1">
    <location>
        <begin position="53"/>
        <end position="77"/>
    </location>
</feature>
<keyword evidence="1" id="KW-0472">Membrane</keyword>
<dbReference type="GO" id="GO:0016020">
    <property type="term" value="C:membrane"/>
    <property type="evidence" value="ECO:0007669"/>
    <property type="project" value="InterPro"/>
</dbReference>
<keyword evidence="1" id="KW-1133">Transmembrane helix</keyword>
<dbReference type="EMBL" id="FOLQ01000009">
    <property type="protein sequence ID" value="SFD98892.1"/>
    <property type="molecule type" value="Genomic_DNA"/>
</dbReference>
<evidence type="ECO:0000313" key="4">
    <source>
        <dbReference type="Proteomes" id="UP000198598"/>
    </source>
</evidence>
<dbReference type="InterPro" id="IPR010559">
    <property type="entry name" value="Sig_transdc_His_kin_internal"/>
</dbReference>
<dbReference type="Gene3D" id="3.30.565.10">
    <property type="entry name" value="Histidine kinase-like ATPase, C-terminal domain"/>
    <property type="match status" value="1"/>
</dbReference>
<dbReference type="InterPro" id="IPR050640">
    <property type="entry name" value="Bact_2-comp_sensor_kinase"/>
</dbReference>
<dbReference type="Proteomes" id="UP000198598">
    <property type="component" value="Unassembled WGS sequence"/>
</dbReference>
<feature type="domain" description="Signal transduction histidine kinase internal region" evidence="2">
    <location>
        <begin position="215"/>
        <end position="292"/>
    </location>
</feature>
<dbReference type="SUPFAM" id="SSF55874">
    <property type="entry name" value="ATPase domain of HSP90 chaperone/DNA topoisomerase II/histidine kinase"/>
    <property type="match status" value="1"/>
</dbReference>
<evidence type="ECO:0000313" key="3">
    <source>
        <dbReference type="EMBL" id="SFD98892.1"/>
    </source>
</evidence>
<feature type="transmembrane region" description="Helical" evidence="1">
    <location>
        <begin position="119"/>
        <end position="138"/>
    </location>
</feature>
<reference evidence="3 4" key="1">
    <citation type="submission" date="2016-10" db="EMBL/GenBank/DDBJ databases">
        <authorList>
            <person name="de Groot N.N."/>
        </authorList>
    </citation>
    <scope>NUCLEOTIDE SEQUENCE [LARGE SCALE GENOMIC DNA]</scope>
    <source>
        <strain evidence="3 4">DSM 26130</strain>
    </source>
</reference>
<dbReference type="STRING" id="662367.SAMN05216167_10980"/>
<sequence length="401" mass="46513">MLGFHRIKSTFHRKFCLCISKTVYFALLIVIPMANLWLALIADETRYRGWTRIGFHGLLILGIFLLIFSAYVPWFLYPTTPVDVPFKTYVGPVLRDGLSVVLQYYVLVFVFTRYVRKPVLLALGLAIYYVVLFTFYYYSAFVVKNYFGLPDDYSGSITHFERLSYWQALRHPSTFFHLLFIIERAFYPLAIKLLVEIYRRQSRNARLQQQYTQLELNFLKSQINPHFLFNVLNSIYALTEEASPRAALLVEQLSGMMRYSLYETTETHVSLQKELQFIRDYVALEQTRTLKRLTLQLELPEVVNESLKIAPFILITFVENAFKHGVESTSKKAWMHVAVQLEGTNLRLMVANSKPLTEPSKPGGLGLANVRRRLSLLYPSHELLIDSKVDSYTVNLTLPLS</sequence>
<dbReference type="GO" id="GO:0000155">
    <property type="term" value="F:phosphorelay sensor kinase activity"/>
    <property type="evidence" value="ECO:0007669"/>
    <property type="project" value="InterPro"/>
</dbReference>
<dbReference type="PANTHER" id="PTHR34220:SF7">
    <property type="entry name" value="SENSOR HISTIDINE KINASE YPDA"/>
    <property type="match status" value="1"/>
</dbReference>